<protein>
    <recommendedName>
        <fullName evidence="1">Fungal lipase-type domain-containing protein</fullName>
    </recommendedName>
</protein>
<reference evidence="2" key="1">
    <citation type="submission" date="2021-01" db="EMBL/GenBank/DDBJ databases">
        <authorList>
            <person name="Corre E."/>
            <person name="Pelletier E."/>
            <person name="Niang G."/>
            <person name="Scheremetjew M."/>
            <person name="Finn R."/>
            <person name="Kale V."/>
            <person name="Holt S."/>
            <person name="Cochrane G."/>
            <person name="Meng A."/>
            <person name="Brown T."/>
            <person name="Cohen L."/>
        </authorList>
    </citation>
    <scope>NUCLEOTIDE SEQUENCE</scope>
    <source>
        <strain evidence="2">CCMP125</strain>
    </source>
</reference>
<dbReference type="SUPFAM" id="SSF53474">
    <property type="entry name" value="alpha/beta-Hydrolases"/>
    <property type="match status" value="1"/>
</dbReference>
<accession>A0A6U3B3B4</accession>
<dbReference type="Pfam" id="PF01764">
    <property type="entry name" value="Lipase_3"/>
    <property type="match status" value="1"/>
</dbReference>
<organism evidence="2">
    <name type="scientific">Entomoneis paludosa</name>
    <dbReference type="NCBI Taxonomy" id="265537"/>
    <lineage>
        <taxon>Eukaryota</taxon>
        <taxon>Sar</taxon>
        <taxon>Stramenopiles</taxon>
        <taxon>Ochrophyta</taxon>
        <taxon>Bacillariophyta</taxon>
        <taxon>Bacillariophyceae</taxon>
        <taxon>Bacillariophycidae</taxon>
        <taxon>Entomoneidaceae</taxon>
        <taxon>Entomoneis</taxon>
    </lineage>
</organism>
<dbReference type="AlphaFoldDB" id="A0A6U3B3B4"/>
<evidence type="ECO:0000313" key="2">
    <source>
        <dbReference type="EMBL" id="CAD9969967.1"/>
    </source>
</evidence>
<dbReference type="GO" id="GO:0006629">
    <property type="term" value="P:lipid metabolic process"/>
    <property type="evidence" value="ECO:0007669"/>
    <property type="project" value="InterPro"/>
</dbReference>
<name>A0A6U3B3B4_9STRA</name>
<dbReference type="EMBL" id="HBHT01020755">
    <property type="protein sequence ID" value="CAD9969967.1"/>
    <property type="molecule type" value="Transcribed_RNA"/>
</dbReference>
<dbReference type="InterPro" id="IPR002921">
    <property type="entry name" value="Fungal_lipase-type"/>
</dbReference>
<feature type="domain" description="Fungal lipase-type" evidence="1">
    <location>
        <begin position="170"/>
        <end position="253"/>
    </location>
</feature>
<sequence>MSRHPFTWPSDLGLELQGVPSSQLLAVTLKELHGLATHGDGSVVVEGLALEEDTGRLLLRQMTAEQVLLMVQDNADIVPHWKQLHGQLSSLVAQQQAPGSTSLVAWEEDSWDYVVVKNDKHKRFTVVFLDQSTSAASGGCLATPSLQTWEVPPTILNSVPVESVQLEASIDLAALEDLATTVLRPLLRPYPKYKLYVTGHGVVAGAKAQIAAVQWCTHVSLPKPVTCLTTGAPRVGNADFLTLCSTLEQLRYVRLGRLVLEGDSQPMAWAPGLCHVGFQIGLAAVSSTTATEAKAVDDQKSESSTLLTTEQDAAVQLTYPKLEDTMWNRLLRAWQNRMVVGSAATPTDYATALASQANALELLDLNEAYLDEEMTGFVMAPMPVEK</sequence>
<proteinExistence type="predicted"/>
<evidence type="ECO:0000259" key="1">
    <source>
        <dbReference type="Pfam" id="PF01764"/>
    </source>
</evidence>
<dbReference type="Gene3D" id="3.40.50.1820">
    <property type="entry name" value="alpha/beta hydrolase"/>
    <property type="match status" value="1"/>
</dbReference>
<dbReference type="InterPro" id="IPR029058">
    <property type="entry name" value="AB_hydrolase_fold"/>
</dbReference>
<gene>
    <name evidence="2" type="ORF">APAL1065_LOCUS13889</name>
</gene>